<sequence length="235" mass="23777">VLGWVYSDRFEIGIPTVGSGGVSDVASVVEAGSGVSSHYVLFTVPGSLASGTVVKTGWASTSSGSGASLSSYTVPSTWAAGVHALPLPSTSGLSGSMYAVIEVQGRTFPSSSSVSMSATPFSGVSSAYSTGTTMSVSLAVASAQQPSYVTLTCGSDSYRLAKSGSSYSLAVTDAMPRHDACTLSGVVSLSDYASDHASVPQSFTLTHPSTLSVRQEVEEIASITPYVKVAAATPF</sequence>
<feature type="non-terminal residue" evidence="1">
    <location>
        <position position="235"/>
    </location>
</feature>
<gene>
    <name evidence="1" type="ORF">KIPB_015462</name>
</gene>
<feature type="non-terminal residue" evidence="1">
    <location>
        <position position="1"/>
    </location>
</feature>
<reference evidence="1 2" key="1">
    <citation type="journal article" date="2018" name="PLoS ONE">
        <title>The draft genome of Kipferlia bialata reveals reductive genome evolution in fornicate parasites.</title>
        <authorList>
            <person name="Tanifuji G."/>
            <person name="Takabayashi S."/>
            <person name="Kume K."/>
            <person name="Takagi M."/>
            <person name="Nakayama T."/>
            <person name="Kamikawa R."/>
            <person name="Inagaki Y."/>
            <person name="Hashimoto T."/>
        </authorList>
    </citation>
    <scope>NUCLEOTIDE SEQUENCE [LARGE SCALE GENOMIC DNA]</scope>
    <source>
        <strain evidence="1">NY0173</strain>
    </source>
</reference>
<proteinExistence type="predicted"/>
<evidence type="ECO:0000313" key="2">
    <source>
        <dbReference type="Proteomes" id="UP000265618"/>
    </source>
</evidence>
<protein>
    <submittedName>
        <fullName evidence="1">Uncharacterized protein</fullName>
    </submittedName>
</protein>
<dbReference type="Proteomes" id="UP000265618">
    <property type="component" value="Unassembled WGS sequence"/>
</dbReference>
<comment type="caution">
    <text evidence="1">The sequence shown here is derived from an EMBL/GenBank/DDBJ whole genome shotgun (WGS) entry which is preliminary data.</text>
</comment>
<accession>A0A391P159</accession>
<dbReference type="AlphaFoldDB" id="A0A391P159"/>
<organism evidence="1 2">
    <name type="scientific">Kipferlia bialata</name>
    <dbReference type="NCBI Taxonomy" id="797122"/>
    <lineage>
        <taxon>Eukaryota</taxon>
        <taxon>Metamonada</taxon>
        <taxon>Carpediemonas-like organisms</taxon>
        <taxon>Kipferlia</taxon>
    </lineage>
</organism>
<dbReference type="EMBL" id="BDIP01008684">
    <property type="protein sequence ID" value="GCA64818.1"/>
    <property type="molecule type" value="Genomic_DNA"/>
</dbReference>
<name>A0A391P159_9EUKA</name>
<keyword evidence="2" id="KW-1185">Reference proteome</keyword>
<evidence type="ECO:0000313" key="1">
    <source>
        <dbReference type="EMBL" id="GCA64818.1"/>
    </source>
</evidence>